<dbReference type="Pfam" id="PF08875">
    <property type="entry name" value="DUF1833"/>
    <property type="match status" value="1"/>
</dbReference>
<dbReference type="AlphaFoldDB" id="A0A0F9G442"/>
<proteinExistence type="predicted"/>
<dbReference type="InterPro" id="IPR014974">
    <property type="entry name" value="DUF1833"/>
</dbReference>
<reference evidence="1" key="1">
    <citation type="journal article" date="2015" name="Nature">
        <title>Complex archaea that bridge the gap between prokaryotes and eukaryotes.</title>
        <authorList>
            <person name="Spang A."/>
            <person name="Saw J.H."/>
            <person name="Jorgensen S.L."/>
            <person name="Zaremba-Niedzwiedzka K."/>
            <person name="Martijn J."/>
            <person name="Lind A.E."/>
            <person name="van Eijk R."/>
            <person name="Schleper C."/>
            <person name="Guy L."/>
            <person name="Ettema T.J."/>
        </authorList>
    </citation>
    <scope>NUCLEOTIDE SEQUENCE</scope>
</reference>
<dbReference type="EMBL" id="LAZR01019194">
    <property type="protein sequence ID" value="KKL93418.1"/>
    <property type="molecule type" value="Genomic_DNA"/>
</dbReference>
<comment type="caution">
    <text evidence="1">The sequence shown here is derived from an EMBL/GenBank/DDBJ whole genome shotgun (WGS) entry which is preliminary data.</text>
</comment>
<protein>
    <submittedName>
        <fullName evidence="1">Uncharacterized protein</fullName>
    </submittedName>
</protein>
<evidence type="ECO:0000313" key="1">
    <source>
        <dbReference type="EMBL" id="KKL93418.1"/>
    </source>
</evidence>
<accession>A0A0F9G442</accession>
<name>A0A0F9G442_9ZZZZ</name>
<gene>
    <name evidence="1" type="ORF">LCGC14_1874880</name>
</gene>
<sequence>MRRVSLNARLMQDAATTSEIYVVLLEITHPSLDAPIRLSTDNTERLSTDPLYYGTRSNWRGASPTTEPYLWVIASTLLPSDQEDAPAAGTFVLENLDNSIAKLLRSFTDLASLSMAVVLASSPDLIEAQWTGLNIVAAEINTGEVSVSFSREEIELESFPVGRMSRDRFPGLHL</sequence>
<organism evidence="1">
    <name type="scientific">marine sediment metagenome</name>
    <dbReference type="NCBI Taxonomy" id="412755"/>
    <lineage>
        <taxon>unclassified sequences</taxon>
        <taxon>metagenomes</taxon>
        <taxon>ecological metagenomes</taxon>
    </lineage>
</organism>